<dbReference type="AlphaFoldDB" id="A0A975U3R4"/>
<dbReference type="KEGG" id="elio:KO353_05915"/>
<proteinExistence type="predicted"/>
<dbReference type="Pfam" id="PF07995">
    <property type="entry name" value="GSDH"/>
    <property type="match status" value="1"/>
</dbReference>
<evidence type="ECO:0000313" key="4">
    <source>
        <dbReference type="Proteomes" id="UP000694001"/>
    </source>
</evidence>
<evidence type="ECO:0000313" key="3">
    <source>
        <dbReference type="EMBL" id="QXM25740.1"/>
    </source>
</evidence>
<feature type="domain" description="Glucose/Sorbosone dehydrogenase" evidence="2">
    <location>
        <begin position="39"/>
        <end position="365"/>
    </location>
</feature>
<organism evidence="3 4">
    <name type="scientific">Elioraea tepida</name>
    <dbReference type="NCBI Taxonomy" id="2843330"/>
    <lineage>
        <taxon>Bacteria</taxon>
        <taxon>Pseudomonadati</taxon>
        <taxon>Pseudomonadota</taxon>
        <taxon>Alphaproteobacteria</taxon>
        <taxon>Acetobacterales</taxon>
        <taxon>Elioraeaceae</taxon>
        <taxon>Elioraea</taxon>
    </lineage>
</organism>
<dbReference type="PANTHER" id="PTHR19328">
    <property type="entry name" value="HEDGEHOG-INTERACTING PROTEIN"/>
    <property type="match status" value="1"/>
</dbReference>
<feature type="chain" id="PRO_5037998394" evidence="1">
    <location>
        <begin position="21"/>
        <end position="369"/>
    </location>
</feature>
<dbReference type="PANTHER" id="PTHR19328:SF75">
    <property type="entry name" value="ALDOSE SUGAR DEHYDROGENASE YLII"/>
    <property type="match status" value="1"/>
</dbReference>
<keyword evidence="1" id="KW-0732">Signal</keyword>
<reference evidence="3" key="1">
    <citation type="submission" date="2021-06" db="EMBL/GenBank/DDBJ databases">
        <title>Elioraea tepida, sp. nov., a moderately thermophilic aerobic anoxygenic phototrophic bacterium isolated from an alkaline siliceous hot spring mat community in Yellowstone National Park, WY, USA.</title>
        <authorList>
            <person name="Saini M.K."/>
            <person name="Yoshida S."/>
            <person name="Sebastian A."/>
            <person name="Hirose S."/>
            <person name="Hara E."/>
            <person name="Tamaki H."/>
            <person name="Soulier N.T."/>
            <person name="Albert I."/>
            <person name="Hanada S."/>
            <person name="Bryant D.A."/>
            <person name="Tank M."/>
        </authorList>
    </citation>
    <scope>NUCLEOTIDE SEQUENCE</scope>
    <source>
        <strain evidence="3">MS-P2</strain>
    </source>
</reference>
<protein>
    <submittedName>
        <fullName evidence="3">PQQ-dependent sugar dehydrogenase</fullName>
    </submittedName>
</protein>
<sequence>MIRGAVLAVAASLAAYPAGAEVVRTERAAFRVTVLAQGLEHPWAVAPLPDGRLIVTERPGRVRLVGADGRLSPPLPGTPATVANRQGGMLDVVLHPRFAENGLVYLCHVTEGEGGTSSTITRLRLEGERFTAPEAIFSVTPRVRNGFHFGCRMAFGLDGMLYAGFGDRFQMERAQDLADLNGKIIRLADDGSIPRDNPFVGRAGARPEIWSYGHRNIQGLLVDPETGALWSHEHGPQGGDEVNLIRRGANYGWPRATHGVNYDGSVITEHRSLPGMEDPLKVWGPTSIAPSGFAVVTGAAFPGWRGDLLVGALRARALFRLTREGERIVAEERIPMFGERIRDVRVLPDGRVLVVTDSRDGAIWRLDPA</sequence>
<dbReference type="Proteomes" id="UP000694001">
    <property type="component" value="Chromosome"/>
</dbReference>
<accession>A0A975U3R4</accession>
<dbReference type="InterPro" id="IPR012938">
    <property type="entry name" value="Glc/Sorbosone_DH"/>
</dbReference>
<dbReference type="RefSeq" id="WP_218286792.1">
    <property type="nucleotide sequence ID" value="NZ_CP076448.1"/>
</dbReference>
<evidence type="ECO:0000256" key="1">
    <source>
        <dbReference type="SAM" id="SignalP"/>
    </source>
</evidence>
<name>A0A975U3R4_9PROT</name>
<feature type="signal peptide" evidence="1">
    <location>
        <begin position="1"/>
        <end position="20"/>
    </location>
</feature>
<gene>
    <name evidence="3" type="ORF">KO353_05915</name>
</gene>
<keyword evidence="4" id="KW-1185">Reference proteome</keyword>
<dbReference type="EMBL" id="CP076448">
    <property type="protein sequence ID" value="QXM25740.1"/>
    <property type="molecule type" value="Genomic_DNA"/>
</dbReference>
<evidence type="ECO:0000259" key="2">
    <source>
        <dbReference type="Pfam" id="PF07995"/>
    </source>
</evidence>